<keyword evidence="1" id="KW-0812">Transmembrane</keyword>
<keyword evidence="3" id="KW-1185">Reference proteome</keyword>
<feature type="transmembrane region" description="Helical" evidence="1">
    <location>
        <begin position="139"/>
        <end position="159"/>
    </location>
</feature>
<sequence>MNVNMFFELTMAILAGLMTASWGAYKDTPYEGFEWKSFFRSVVSTLGFFVLLGWMVEMFGMEASVIVLVLAAMAFERISHEIWKGLFRRKQREGIYKIPQSFHYFGRVVPYRWRLPLGVGAILFLVGASYWAAQVKTEGVLWLAVGLLVAVFASVGGAWKDAPIEGFNWLKFPRSFLLIMGCFWLLQSLTNSLLILIMGAAGLERILVEFYKSFVVKRTPGKFIERVKYDEWKEKRRVFMLSYLVSVTLLVVCVWLYR</sequence>
<feature type="transmembrane region" description="Helical" evidence="1">
    <location>
        <begin position="166"/>
        <end position="186"/>
    </location>
</feature>
<reference evidence="3" key="1">
    <citation type="journal article" date="2020" name="Microorganisms">
        <title>Complete Genome of a Member of a New Bacterial Lineage in the Microgenomates Group Reveals an Unusual Nucleotide Composition Disparity Between Two Strands of DNA and Limited Metabolic Potential.</title>
        <authorList>
            <person name="Kadnikov V.V."/>
            <person name="Mardanov A.V."/>
            <person name="Beletsky A.V."/>
            <person name="Karnachuk O.V."/>
            <person name="Ravin N.V."/>
        </authorList>
    </citation>
    <scope>NUCLEOTIDE SEQUENCE [LARGE SCALE GENOMIC DNA]</scope>
</reference>
<proteinExistence type="predicted"/>
<accession>A0A857NGP0</accession>
<feature type="transmembrane region" description="Helical" evidence="1">
    <location>
        <begin position="6"/>
        <end position="25"/>
    </location>
</feature>
<dbReference type="EMBL" id="CP047901">
    <property type="protein sequence ID" value="QHO63348.1"/>
    <property type="molecule type" value="Genomic_DNA"/>
</dbReference>
<feature type="transmembrane region" description="Helical" evidence="1">
    <location>
        <begin position="115"/>
        <end position="133"/>
    </location>
</feature>
<keyword evidence="1" id="KW-0472">Membrane</keyword>
<dbReference type="RefSeq" id="WP_161931734.1">
    <property type="nucleotide sequence ID" value="NZ_CP047901.1"/>
</dbReference>
<organism evidence="2 3">
    <name type="scientific">Candidatus Chazhemtobacterium aquaticus</name>
    <dbReference type="NCBI Taxonomy" id="2715735"/>
    <lineage>
        <taxon>Bacteria</taxon>
        <taxon>Candidatus Chazhemtobacteraceae</taxon>
        <taxon>Candidatus Chazhemtobacterium</taxon>
    </lineage>
</organism>
<name>A0A857NGP0_9BACT</name>
<feature type="transmembrane region" description="Helical" evidence="1">
    <location>
        <begin position="37"/>
        <end position="55"/>
    </location>
</feature>
<feature type="transmembrane region" description="Helical" evidence="1">
    <location>
        <begin position="238"/>
        <end position="257"/>
    </location>
</feature>
<dbReference type="Proteomes" id="UP000463983">
    <property type="component" value="Chromosome"/>
</dbReference>
<evidence type="ECO:0000313" key="2">
    <source>
        <dbReference type="EMBL" id="QHO63348.1"/>
    </source>
</evidence>
<dbReference type="KEGG" id="caqa:MICH65_0367"/>
<evidence type="ECO:0000313" key="3">
    <source>
        <dbReference type="Proteomes" id="UP000463983"/>
    </source>
</evidence>
<gene>
    <name evidence="2" type="ORF">MICH65_0367</name>
</gene>
<protein>
    <submittedName>
        <fullName evidence="2">Uncharacterized protein</fullName>
    </submittedName>
</protein>
<dbReference type="AlphaFoldDB" id="A0A857NGP0"/>
<keyword evidence="1" id="KW-1133">Transmembrane helix</keyword>
<evidence type="ECO:0000256" key="1">
    <source>
        <dbReference type="SAM" id="Phobius"/>
    </source>
</evidence>